<organism evidence="1">
    <name type="scientific">Rhodosorus marinus</name>
    <dbReference type="NCBI Taxonomy" id="101924"/>
    <lineage>
        <taxon>Eukaryota</taxon>
        <taxon>Rhodophyta</taxon>
        <taxon>Stylonematophyceae</taxon>
        <taxon>Stylonematales</taxon>
        <taxon>Stylonemataceae</taxon>
        <taxon>Rhodosorus</taxon>
    </lineage>
</organism>
<dbReference type="PANTHER" id="PTHR38899">
    <property type="entry name" value="DOMAIN OOKINETE PROTEIN, PUTATIVE-RELATED"/>
    <property type="match status" value="1"/>
</dbReference>
<proteinExistence type="predicted"/>
<dbReference type="AlphaFoldDB" id="A0A7S3E6G0"/>
<sequence length="275" mass="30853">MLCDVEPGEECRRNLEGVNDELCERFGWGGEKDKEPARLYVHVLRRLRQERDDKSGRKWKMDAARNFVIFDWDDTILATTALADISKANTGQVPSGSQSLATQLADLDRTAVEIFEIAKRIGQALIVTNSSAGWVEDSSRAFYPKLHKYLSDHNVQIISARDLYSQTCPDAPYRWKSSAFSEVLREKGGDCLNVTVLGDCYSDQYAAHAVHRSICDQREIVMKFVKFRVRPTVSLLQKELGLLTSSLEKILNCKSSFDVCISSSSAEANGLQASF</sequence>
<reference evidence="1" key="1">
    <citation type="submission" date="2021-01" db="EMBL/GenBank/DDBJ databases">
        <authorList>
            <person name="Corre E."/>
            <person name="Pelletier E."/>
            <person name="Niang G."/>
            <person name="Scheremetjew M."/>
            <person name="Finn R."/>
            <person name="Kale V."/>
            <person name="Holt S."/>
            <person name="Cochrane G."/>
            <person name="Meng A."/>
            <person name="Brown T."/>
            <person name="Cohen L."/>
        </authorList>
    </citation>
    <scope>NUCLEOTIDE SEQUENCE</scope>
    <source>
        <strain evidence="1">CCMP 769</strain>
    </source>
</reference>
<dbReference type="PANTHER" id="PTHR38899:SF1">
    <property type="entry name" value="PROTEIN KINASE"/>
    <property type="match status" value="1"/>
</dbReference>
<dbReference type="EMBL" id="HBHW01003247">
    <property type="protein sequence ID" value="CAE0034386.1"/>
    <property type="molecule type" value="Transcribed_RNA"/>
</dbReference>
<evidence type="ECO:0000313" key="1">
    <source>
        <dbReference type="EMBL" id="CAE0034386.1"/>
    </source>
</evidence>
<protein>
    <submittedName>
        <fullName evidence="1">Uncharacterized protein</fullName>
    </submittedName>
</protein>
<accession>A0A7S3E6G0</accession>
<name>A0A7S3E6G0_9RHOD</name>
<gene>
    <name evidence="1" type="ORF">RMAR00112_LOCUS2332</name>
</gene>